<dbReference type="InterPro" id="IPR000031">
    <property type="entry name" value="PurE_dom"/>
</dbReference>
<feature type="binding site" evidence="3 4">
    <location>
        <position position="45"/>
    </location>
    <ligand>
        <name>substrate</name>
    </ligand>
</feature>
<sequence length="201" mass="20422">MSPHSAIIILDLFGISSIILTQSITLLNMEGKMMTKPFVAVLMGSDSDLPVMQATLDVLKSFEITTEVKVTSAHRTPAATHSYVTDAEARGCGVFICAAGLAAHLAGAVAGITTLPVIGVPIDAGPLKGMDALLSTAMMPGGVPVATVAIGSAGAKNAGYLAAQILATGDKALALAVKADRQKNAEAVIAKDAALQERLKG</sequence>
<evidence type="ECO:0000313" key="8">
    <source>
        <dbReference type="Proteomes" id="UP000000593"/>
    </source>
</evidence>
<dbReference type="AlphaFoldDB" id="Q6LLJ8"/>
<gene>
    <name evidence="7" type="primary">PURK</name>
    <name evidence="3" type="synonym">purE</name>
    <name evidence="7" type="ordered locus">PBPRA3574</name>
</gene>
<dbReference type="Pfam" id="PF00731">
    <property type="entry name" value="AIRC"/>
    <property type="match status" value="1"/>
</dbReference>
<dbReference type="PANTHER" id="PTHR23046">
    <property type="entry name" value="PHOSPHORIBOSYLAMINOIMIDAZOLE CARBOXYLASE CATALYTIC SUBUNIT"/>
    <property type="match status" value="1"/>
</dbReference>
<evidence type="ECO:0000256" key="4">
    <source>
        <dbReference type="PIRSR" id="PIRSR001338-1"/>
    </source>
</evidence>
<comment type="function">
    <text evidence="3">Catalyzes the conversion of N5-carboxyaminoimidazole ribonucleotide (N5-CAIR) to 4-carboxy-5-aminoimidazole ribonucleotide (CAIR).</text>
</comment>
<feature type="transmembrane region" description="Helical" evidence="5">
    <location>
        <begin position="6"/>
        <end position="27"/>
    </location>
</feature>
<dbReference type="STRING" id="298386.PBPRA3574"/>
<dbReference type="GO" id="GO:0034023">
    <property type="term" value="F:5-(carboxyamino)imidazole ribonucleotide mutase activity"/>
    <property type="evidence" value="ECO:0007669"/>
    <property type="project" value="UniProtKB-UniRule"/>
</dbReference>
<dbReference type="GO" id="GO:0006189">
    <property type="term" value="P:'de novo' IMP biosynthetic process"/>
    <property type="evidence" value="ECO:0007669"/>
    <property type="project" value="UniProtKB-UniRule"/>
</dbReference>
<name>Q6LLJ8_PHOPR</name>
<dbReference type="PANTHER" id="PTHR23046:SF2">
    <property type="entry name" value="PHOSPHORIBOSYLAMINOIMIDAZOLE CARBOXYLASE"/>
    <property type="match status" value="1"/>
</dbReference>
<keyword evidence="1 3" id="KW-0658">Purine biosynthesis</keyword>
<dbReference type="SMART" id="SM01001">
    <property type="entry name" value="AIRC"/>
    <property type="match status" value="1"/>
</dbReference>
<dbReference type="InterPro" id="IPR033747">
    <property type="entry name" value="PurE_ClassI"/>
</dbReference>
<evidence type="ECO:0000256" key="5">
    <source>
        <dbReference type="SAM" id="Phobius"/>
    </source>
</evidence>
<dbReference type="HOGENOM" id="CLU_094982_2_0_6"/>
<keyword evidence="5" id="KW-0472">Membrane</keyword>
<evidence type="ECO:0000256" key="2">
    <source>
        <dbReference type="ARBA" id="ARBA00023235"/>
    </source>
</evidence>
<keyword evidence="8" id="KW-1185">Reference proteome</keyword>
<keyword evidence="2 3" id="KW-0413">Isomerase</keyword>
<dbReference type="KEGG" id="ppr:PBPRA3574"/>
<dbReference type="NCBIfam" id="TIGR01162">
    <property type="entry name" value="purE"/>
    <property type="match status" value="1"/>
</dbReference>
<comment type="similarity">
    <text evidence="3">Belongs to the AIR carboxylase family. Class I subfamily.</text>
</comment>
<comment type="catalytic activity">
    <reaction evidence="3">
        <text>5-carboxyamino-1-(5-phospho-D-ribosyl)imidazole + H(+) = 5-amino-1-(5-phospho-D-ribosyl)imidazole-4-carboxylate</text>
        <dbReference type="Rhea" id="RHEA:13193"/>
        <dbReference type="ChEBI" id="CHEBI:15378"/>
        <dbReference type="ChEBI" id="CHEBI:58730"/>
        <dbReference type="ChEBI" id="CHEBI:77657"/>
        <dbReference type="EC" id="5.4.99.18"/>
    </reaction>
</comment>
<dbReference type="EC" id="5.4.99.18" evidence="3"/>
<feature type="binding site" evidence="3 4">
    <location>
        <position position="75"/>
    </location>
    <ligand>
        <name>substrate</name>
    </ligand>
</feature>
<proteinExistence type="inferred from homology"/>
<dbReference type="InterPro" id="IPR024694">
    <property type="entry name" value="PurE_prokaryotes"/>
</dbReference>
<accession>Q6LLJ8</accession>
<evidence type="ECO:0000256" key="1">
    <source>
        <dbReference type="ARBA" id="ARBA00022755"/>
    </source>
</evidence>
<comment type="pathway">
    <text evidence="3">Purine metabolism; IMP biosynthesis via de novo pathway; 5-amino-1-(5-phospho-D-ribosyl)imidazole-4-carboxylate from 5-amino-1-(5-phospho-D-ribosyl)imidazole (N5-CAIR route): step 2/2.</text>
</comment>
<evidence type="ECO:0000313" key="7">
    <source>
        <dbReference type="EMBL" id="CAG21830.1"/>
    </source>
</evidence>
<evidence type="ECO:0000256" key="3">
    <source>
        <dbReference type="HAMAP-Rule" id="MF_01929"/>
    </source>
</evidence>
<dbReference type="HAMAP" id="MF_01929">
    <property type="entry name" value="PurE_classI"/>
    <property type="match status" value="1"/>
</dbReference>
<organism evidence="7 8">
    <name type="scientific">Photobacterium profundum (strain SS9)</name>
    <dbReference type="NCBI Taxonomy" id="298386"/>
    <lineage>
        <taxon>Bacteria</taxon>
        <taxon>Pseudomonadati</taxon>
        <taxon>Pseudomonadota</taxon>
        <taxon>Gammaproteobacteria</taxon>
        <taxon>Vibrionales</taxon>
        <taxon>Vibrionaceae</taxon>
        <taxon>Photobacterium</taxon>
    </lineage>
</organism>
<feature type="binding site" evidence="3 4">
    <location>
        <position position="48"/>
    </location>
    <ligand>
        <name>substrate</name>
    </ligand>
</feature>
<dbReference type="eggNOG" id="COG0041">
    <property type="taxonomic scope" value="Bacteria"/>
</dbReference>
<dbReference type="Proteomes" id="UP000000593">
    <property type="component" value="Chromosome 1"/>
</dbReference>
<evidence type="ECO:0000259" key="6">
    <source>
        <dbReference type="SMART" id="SM01001"/>
    </source>
</evidence>
<dbReference type="EMBL" id="CR378674">
    <property type="protein sequence ID" value="CAG21830.1"/>
    <property type="molecule type" value="Genomic_DNA"/>
</dbReference>
<keyword evidence="5" id="KW-1133">Transmembrane helix</keyword>
<dbReference type="SUPFAM" id="SSF52255">
    <property type="entry name" value="N5-CAIR mutase (phosphoribosylaminoimidazole carboxylase, PurE)"/>
    <property type="match status" value="1"/>
</dbReference>
<dbReference type="PIRSF" id="PIRSF001338">
    <property type="entry name" value="AIR_carboxylase"/>
    <property type="match status" value="1"/>
</dbReference>
<keyword evidence="5" id="KW-0812">Transmembrane</keyword>
<protein>
    <recommendedName>
        <fullName evidence="3">N5-carboxyaminoimidazole ribonucleotide mutase</fullName>
        <shortName evidence="3">N5-CAIR mutase</shortName>
        <ecNumber evidence="3">5.4.99.18</ecNumber>
    </recommendedName>
    <alternativeName>
        <fullName evidence="3">5-(carboxyamino)imidazole ribonucleotide mutase</fullName>
    </alternativeName>
</protein>
<feature type="domain" description="PurE" evidence="6">
    <location>
        <begin position="37"/>
        <end position="188"/>
    </location>
</feature>
<dbReference type="Gene3D" id="3.40.50.1970">
    <property type="match status" value="1"/>
</dbReference>
<reference evidence="8" key="1">
    <citation type="journal article" date="2005" name="Science">
        <title>Life at depth: Photobacterium profundum genome sequence and expression analysis.</title>
        <authorList>
            <person name="Vezzi A."/>
            <person name="Campanaro S."/>
            <person name="D'Angelo M."/>
            <person name="Simonato F."/>
            <person name="Vitulo N."/>
            <person name="Lauro F.M."/>
            <person name="Cestaro A."/>
            <person name="Malacrida G."/>
            <person name="Simionati B."/>
            <person name="Cannata N."/>
            <person name="Romualdi C."/>
            <person name="Bartlett D.H."/>
            <person name="Valle G."/>
        </authorList>
    </citation>
    <scope>NUCLEOTIDE SEQUENCE [LARGE SCALE GENOMIC DNA]</scope>
    <source>
        <strain evidence="8">ATCC BAA-1253 / SS9</strain>
    </source>
</reference>
<dbReference type="UniPathway" id="UPA00074">
    <property type="reaction ID" value="UER00943"/>
</dbReference>